<reference evidence="3" key="1">
    <citation type="journal article" date="2019" name="Int. J. Syst. Evol. Microbiol.">
        <title>The Global Catalogue of Microorganisms (GCM) 10K type strain sequencing project: providing services to taxonomists for standard genome sequencing and annotation.</title>
        <authorList>
            <consortium name="The Broad Institute Genomics Platform"/>
            <consortium name="The Broad Institute Genome Sequencing Center for Infectious Disease"/>
            <person name="Wu L."/>
            <person name="Ma J."/>
        </authorList>
    </citation>
    <scope>NUCLEOTIDE SEQUENCE [LARGE SCALE GENOMIC DNA]</scope>
    <source>
        <strain evidence="3">CGMCC 1.15928</strain>
    </source>
</reference>
<evidence type="ECO:0000313" key="2">
    <source>
        <dbReference type="EMBL" id="GGB73630.1"/>
    </source>
</evidence>
<gene>
    <name evidence="2" type="ORF">GCM10011503_22910</name>
</gene>
<organism evidence="2 3">
    <name type="scientific">Henriciella pelagia</name>
    <dbReference type="NCBI Taxonomy" id="1977912"/>
    <lineage>
        <taxon>Bacteria</taxon>
        <taxon>Pseudomonadati</taxon>
        <taxon>Pseudomonadota</taxon>
        <taxon>Alphaproteobacteria</taxon>
        <taxon>Hyphomonadales</taxon>
        <taxon>Hyphomonadaceae</taxon>
        <taxon>Henriciella</taxon>
    </lineage>
</organism>
<keyword evidence="3" id="KW-1185">Reference proteome</keyword>
<sequence length="140" mass="15484">MSEKLYRRFIGHWELDPASCDYKQGDPPKTGTYVIREDGDDLIFDMAWTDQAGTPHEASFRGTPDGEAKPFNGGDLVDSLTITAESRSELNSSASMKGQPLMHATRTLIDDDTMRIVQVVYLPDGSAPANKSVYRRQSVA</sequence>
<protein>
    <recommendedName>
        <fullName evidence="4">Lipocalin-like domain-containing protein</fullName>
    </recommendedName>
</protein>
<name>A0ABQ1JT66_9PROT</name>
<evidence type="ECO:0000313" key="3">
    <source>
        <dbReference type="Proteomes" id="UP000628854"/>
    </source>
</evidence>
<dbReference type="Proteomes" id="UP000628854">
    <property type="component" value="Unassembled WGS sequence"/>
</dbReference>
<dbReference type="EMBL" id="BMKF01000002">
    <property type="protein sequence ID" value="GGB73630.1"/>
    <property type="molecule type" value="Genomic_DNA"/>
</dbReference>
<dbReference type="RefSeq" id="WP_084391987.1">
    <property type="nucleotide sequence ID" value="NZ_BMKF01000002.1"/>
</dbReference>
<evidence type="ECO:0008006" key="4">
    <source>
        <dbReference type="Google" id="ProtNLM"/>
    </source>
</evidence>
<comment type="caution">
    <text evidence="2">The sequence shown here is derived from an EMBL/GenBank/DDBJ whole genome shotgun (WGS) entry which is preliminary data.</text>
</comment>
<feature type="region of interest" description="Disordered" evidence="1">
    <location>
        <begin position="54"/>
        <end position="74"/>
    </location>
</feature>
<evidence type="ECO:0000256" key="1">
    <source>
        <dbReference type="SAM" id="MobiDB-lite"/>
    </source>
</evidence>
<accession>A0ABQ1JT66</accession>
<proteinExistence type="predicted"/>